<dbReference type="AlphaFoldDB" id="A0A7W5CGD3"/>
<keyword evidence="7" id="KW-1278">Translocase</keyword>
<name>A0A7W5CGD3_9MICO</name>
<dbReference type="CDD" id="cd03216">
    <property type="entry name" value="ABC_Carb_Monos_I"/>
    <property type="match status" value="1"/>
</dbReference>
<feature type="domain" description="ABC transporter" evidence="9">
    <location>
        <begin position="257"/>
        <end position="499"/>
    </location>
</feature>
<dbReference type="SUPFAM" id="SSF52540">
    <property type="entry name" value="P-loop containing nucleoside triphosphate hydrolases"/>
    <property type="match status" value="2"/>
</dbReference>
<dbReference type="PANTHER" id="PTHR43790">
    <property type="entry name" value="CARBOHYDRATE TRANSPORT ATP-BINDING PROTEIN MG119-RELATED"/>
    <property type="match status" value="1"/>
</dbReference>
<keyword evidence="6 10" id="KW-0067">ATP-binding</keyword>
<dbReference type="InterPro" id="IPR050107">
    <property type="entry name" value="ABC_carbohydrate_import_ATPase"/>
</dbReference>
<dbReference type="RefSeq" id="WP_183418632.1">
    <property type="nucleotide sequence ID" value="NZ_JACHXY010000001.1"/>
</dbReference>
<keyword evidence="3" id="KW-0762">Sugar transport</keyword>
<sequence>MAASPRTGAGLVCTGLTKQYGGVTVVNDIDIALVPGRVVGLVGENGAGKSTTSGMIAGLVQPDRGSMTIDGDPYEPRSPGDALKAGVVLIHQEIRMVRELTVAENIFIGRLPMRGGRVDRARMNEEAADVLARLGSRVDPRQRIDELSIAAQQEIEIARALSRKPRFVIFDEPSASLGKSETARVFDQIEALKAGGAGIVYISHRIEEITRLSDAIVCLRDGHLAARWDTGDVSREAIVRAMVGRDFTYGHGTPPEAGNRTVIEVSGLGRTGAFEGIDFAVRAGEILGVAGLVGAGRTEVVRTLAGADRATEGRIVVDGEDTVIRSPQDAIRAGIAMVPEDRKSQGLLLARDSMDNMTLPWQRHLSRRGIVTRSALTATYRRFREELDIRGQADVAVAHLSGGNQQKVLLAKWLVHQPKVLILDEPTRGVDVGAKMTIYAAIRRLAEDGVAVIVVSSELEEVLGLSHRVLVMAEGRPQGILDRADATPEAVMRLALPQHADATHI</sequence>
<dbReference type="PANTHER" id="PTHR43790:SF3">
    <property type="entry name" value="D-ALLOSE IMPORT ATP-BINDING PROTEIN ALSA-RELATED"/>
    <property type="match status" value="1"/>
</dbReference>
<evidence type="ECO:0000259" key="9">
    <source>
        <dbReference type="PROSITE" id="PS50893"/>
    </source>
</evidence>
<evidence type="ECO:0000313" key="10">
    <source>
        <dbReference type="EMBL" id="MBB3157190.1"/>
    </source>
</evidence>
<comment type="caution">
    <text evidence="10">The sequence shown here is derived from an EMBL/GenBank/DDBJ whole genome shotgun (WGS) entry which is preliminary data.</text>
</comment>
<reference evidence="10 11" key="1">
    <citation type="submission" date="2020-08" db="EMBL/GenBank/DDBJ databases">
        <title>Genomic Encyclopedia of Type Strains, Phase III (KMG-III): the genomes of soil and plant-associated and newly described type strains.</title>
        <authorList>
            <person name="Whitman W."/>
        </authorList>
    </citation>
    <scope>NUCLEOTIDE SEQUENCE [LARGE SCALE GENOMIC DNA]</scope>
    <source>
        <strain evidence="10 11">CECT 8356</strain>
    </source>
</reference>
<organism evidence="10 11">
    <name type="scientific">Microbacterium proteolyticum</name>
    <dbReference type="NCBI Taxonomy" id="1572644"/>
    <lineage>
        <taxon>Bacteria</taxon>
        <taxon>Bacillati</taxon>
        <taxon>Actinomycetota</taxon>
        <taxon>Actinomycetes</taxon>
        <taxon>Micrococcales</taxon>
        <taxon>Microbacteriaceae</taxon>
        <taxon>Microbacterium</taxon>
    </lineage>
</organism>
<dbReference type="Gene3D" id="3.40.50.300">
    <property type="entry name" value="P-loop containing nucleotide triphosphate hydrolases"/>
    <property type="match status" value="2"/>
</dbReference>
<dbReference type="GO" id="GO:0005524">
    <property type="term" value="F:ATP binding"/>
    <property type="evidence" value="ECO:0007669"/>
    <property type="project" value="UniProtKB-KW"/>
</dbReference>
<dbReference type="InterPro" id="IPR017871">
    <property type="entry name" value="ABC_transporter-like_CS"/>
</dbReference>
<dbReference type="EMBL" id="JACHXY010000001">
    <property type="protein sequence ID" value="MBB3157190.1"/>
    <property type="molecule type" value="Genomic_DNA"/>
</dbReference>
<dbReference type="SMART" id="SM00382">
    <property type="entry name" value="AAA"/>
    <property type="match status" value="2"/>
</dbReference>
<gene>
    <name evidence="10" type="ORF">FHS07_000874</name>
</gene>
<evidence type="ECO:0000256" key="6">
    <source>
        <dbReference type="ARBA" id="ARBA00022840"/>
    </source>
</evidence>
<feature type="domain" description="ABC transporter" evidence="9">
    <location>
        <begin position="11"/>
        <end position="246"/>
    </location>
</feature>
<keyword evidence="4" id="KW-0677">Repeat</keyword>
<dbReference type="CDD" id="cd03215">
    <property type="entry name" value="ABC_Carb_Monos_II"/>
    <property type="match status" value="1"/>
</dbReference>
<dbReference type="GO" id="GO:0016887">
    <property type="term" value="F:ATP hydrolysis activity"/>
    <property type="evidence" value="ECO:0007669"/>
    <property type="project" value="InterPro"/>
</dbReference>
<evidence type="ECO:0000313" key="11">
    <source>
        <dbReference type="Proteomes" id="UP000543579"/>
    </source>
</evidence>
<dbReference type="InterPro" id="IPR027417">
    <property type="entry name" value="P-loop_NTPase"/>
</dbReference>
<evidence type="ECO:0000256" key="5">
    <source>
        <dbReference type="ARBA" id="ARBA00022741"/>
    </source>
</evidence>
<evidence type="ECO:0000256" key="8">
    <source>
        <dbReference type="ARBA" id="ARBA00023136"/>
    </source>
</evidence>
<dbReference type="PROSITE" id="PS50893">
    <property type="entry name" value="ABC_TRANSPORTER_2"/>
    <property type="match status" value="2"/>
</dbReference>
<keyword evidence="1" id="KW-0813">Transport</keyword>
<evidence type="ECO:0000256" key="1">
    <source>
        <dbReference type="ARBA" id="ARBA00022448"/>
    </source>
</evidence>
<dbReference type="Pfam" id="PF00005">
    <property type="entry name" value="ABC_tran"/>
    <property type="match status" value="2"/>
</dbReference>
<evidence type="ECO:0000256" key="4">
    <source>
        <dbReference type="ARBA" id="ARBA00022737"/>
    </source>
</evidence>
<proteinExistence type="predicted"/>
<dbReference type="InterPro" id="IPR003593">
    <property type="entry name" value="AAA+_ATPase"/>
</dbReference>
<evidence type="ECO:0000256" key="2">
    <source>
        <dbReference type="ARBA" id="ARBA00022475"/>
    </source>
</evidence>
<evidence type="ECO:0000256" key="3">
    <source>
        <dbReference type="ARBA" id="ARBA00022597"/>
    </source>
</evidence>
<evidence type="ECO:0000256" key="7">
    <source>
        <dbReference type="ARBA" id="ARBA00022967"/>
    </source>
</evidence>
<keyword evidence="5" id="KW-0547">Nucleotide-binding</keyword>
<dbReference type="InterPro" id="IPR003439">
    <property type="entry name" value="ABC_transporter-like_ATP-bd"/>
</dbReference>
<keyword evidence="2" id="KW-1003">Cell membrane</keyword>
<dbReference type="Proteomes" id="UP000543579">
    <property type="component" value="Unassembled WGS sequence"/>
</dbReference>
<dbReference type="PROSITE" id="PS00211">
    <property type="entry name" value="ABC_TRANSPORTER_1"/>
    <property type="match status" value="1"/>
</dbReference>
<protein>
    <submittedName>
        <fullName evidence="10">Ribose transport system ATP-binding protein</fullName>
    </submittedName>
</protein>
<accession>A0A7W5CGD3</accession>
<keyword evidence="8" id="KW-0472">Membrane</keyword>